<comment type="caution">
    <text evidence="2">The sequence shown here is derived from an EMBL/GenBank/DDBJ whole genome shotgun (WGS) entry which is preliminary data.</text>
</comment>
<keyword evidence="1" id="KW-1133">Transmembrane helix</keyword>
<sequence length="315" mass="35291">MESSQVNQKDESVIGLLHSFVSLGVLSLCIGFVIKTLVAFNYIQHNCWENIIYLLSGLIALIPLFFLFFYSIKSMARAYLESLSLNAHWFYTGIVIIAGASMILVFPAFNFLNSNLYIEPVERPIAAEKLLVEKPIAAEKLLVEKPIAAEKLLVEKPIAVEKLLVEKPVSKSTDFSILEAIKILFAIFIAALGWIVAHYFTAKRDLNNSRRLARIEALSSCYKIFVRSGINGSLIHKRGGEVIDIGENIEDAILMIHLYGSQEQSELANQYVNDLSTNQNADSTKLVNSLRKDIRGMLGEQDLTSTPSFLKINRY</sequence>
<reference evidence="2 3" key="1">
    <citation type="submission" date="2013-02" db="EMBL/GenBank/DDBJ databases">
        <title>The Genome Sequence of Acinetobacter sp. NIPH 758.</title>
        <authorList>
            <consortium name="The Broad Institute Genome Sequencing Platform"/>
            <consortium name="The Broad Institute Genome Sequencing Center for Infectious Disease"/>
            <person name="Cerqueira G."/>
            <person name="Feldgarden M."/>
            <person name="Courvalin P."/>
            <person name="Perichon B."/>
            <person name="Grillot-Courvalin C."/>
            <person name="Clermont D."/>
            <person name="Rocha E."/>
            <person name="Yoon E.-J."/>
            <person name="Nemec A."/>
            <person name="Walker B."/>
            <person name="Young S.K."/>
            <person name="Zeng Q."/>
            <person name="Gargeya S."/>
            <person name="Fitzgerald M."/>
            <person name="Haas B."/>
            <person name="Abouelleil A."/>
            <person name="Alvarado L."/>
            <person name="Arachchi H.M."/>
            <person name="Berlin A.M."/>
            <person name="Chapman S.B."/>
            <person name="Dewar J."/>
            <person name="Goldberg J."/>
            <person name="Griggs A."/>
            <person name="Gujja S."/>
            <person name="Hansen M."/>
            <person name="Howarth C."/>
            <person name="Imamovic A."/>
            <person name="Larimer J."/>
            <person name="McCowan C."/>
            <person name="Murphy C."/>
            <person name="Neiman D."/>
            <person name="Pearson M."/>
            <person name="Priest M."/>
            <person name="Roberts A."/>
            <person name="Saif S."/>
            <person name="Shea T."/>
            <person name="Sisk P."/>
            <person name="Sykes S."/>
            <person name="Wortman J."/>
            <person name="Nusbaum C."/>
            <person name="Birren B."/>
        </authorList>
    </citation>
    <scope>NUCLEOTIDE SEQUENCE [LARGE SCALE GENOMIC DNA]</scope>
    <source>
        <strain evidence="2 3">NIPH 758</strain>
    </source>
</reference>
<proteinExistence type="predicted"/>
<dbReference type="Proteomes" id="UP000013049">
    <property type="component" value="Unassembled WGS sequence"/>
</dbReference>
<feature type="transmembrane region" description="Helical" evidence="1">
    <location>
        <begin position="180"/>
        <end position="201"/>
    </location>
</feature>
<evidence type="ECO:0000313" key="2">
    <source>
        <dbReference type="EMBL" id="ENU91294.1"/>
    </source>
</evidence>
<protein>
    <submittedName>
        <fullName evidence="2">Uncharacterized protein</fullName>
    </submittedName>
</protein>
<feature type="transmembrane region" description="Helical" evidence="1">
    <location>
        <begin position="50"/>
        <end position="69"/>
    </location>
</feature>
<keyword evidence="1" id="KW-0812">Transmembrane</keyword>
<accession>N8W8P4</accession>
<keyword evidence="1" id="KW-0472">Membrane</keyword>
<organism evidence="2 3">
    <name type="scientific">Acinetobacter vivianii</name>
    <dbReference type="NCBI Taxonomy" id="1776742"/>
    <lineage>
        <taxon>Bacteria</taxon>
        <taxon>Pseudomonadati</taxon>
        <taxon>Pseudomonadota</taxon>
        <taxon>Gammaproteobacteria</taxon>
        <taxon>Moraxellales</taxon>
        <taxon>Moraxellaceae</taxon>
        <taxon>Acinetobacter</taxon>
    </lineage>
</organism>
<dbReference type="eggNOG" id="ENOG5032C59">
    <property type="taxonomic scope" value="Bacteria"/>
</dbReference>
<evidence type="ECO:0000256" key="1">
    <source>
        <dbReference type="SAM" id="Phobius"/>
    </source>
</evidence>
<dbReference type="HOGENOM" id="CLU_881739_0_0_6"/>
<gene>
    <name evidence="2" type="ORF">F971_03201</name>
</gene>
<feature type="transmembrane region" description="Helical" evidence="1">
    <location>
        <begin position="12"/>
        <end position="38"/>
    </location>
</feature>
<dbReference type="AlphaFoldDB" id="N8W8P4"/>
<name>N8W8P4_9GAMM</name>
<dbReference type="EMBL" id="APPC01000020">
    <property type="protein sequence ID" value="ENU91294.1"/>
    <property type="molecule type" value="Genomic_DNA"/>
</dbReference>
<evidence type="ECO:0000313" key="3">
    <source>
        <dbReference type="Proteomes" id="UP000013049"/>
    </source>
</evidence>
<dbReference type="PATRIC" id="fig|1217712.3.peg.3089"/>
<feature type="transmembrane region" description="Helical" evidence="1">
    <location>
        <begin position="89"/>
        <end position="109"/>
    </location>
</feature>